<dbReference type="Gene3D" id="3.40.50.300">
    <property type="entry name" value="P-loop containing nucleotide triphosphate hydrolases"/>
    <property type="match status" value="1"/>
</dbReference>
<gene>
    <name evidence="4" type="ORF">CCAN12_510030</name>
</gene>
<dbReference type="Proteomes" id="UP000044026">
    <property type="component" value="Unassembled WGS sequence"/>
</dbReference>
<evidence type="ECO:0000256" key="1">
    <source>
        <dbReference type="ARBA" id="ARBA00009924"/>
    </source>
</evidence>
<dbReference type="AlphaFoldDB" id="A0A0B7H4B1"/>
<proteinExistence type="inferred from homology"/>
<dbReference type="InterPro" id="IPR022488">
    <property type="entry name" value="PPK2-related"/>
</dbReference>
<reference evidence="4 5" key="1">
    <citation type="submission" date="2015-01" db="EMBL/GenBank/DDBJ databases">
        <authorList>
            <person name="Xiang T."/>
            <person name="Song Y."/>
            <person name="Huang L."/>
            <person name="Wang B."/>
            <person name="Wu P."/>
        </authorList>
    </citation>
    <scope>NUCLEOTIDE SEQUENCE [LARGE SCALE GENOMIC DNA]</scope>
    <source>
        <strain evidence="4 5">Cc12</strain>
    </source>
</reference>
<dbReference type="PANTHER" id="PTHR34383">
    <property type="entry name" value="POLYPHOSPHATE:AMP PHOSPHOTRANSFERASE-RELATED"/>
    <property type="match status" value="1"/>
</dbReference>
<accession>A0A0B7H4B1</accession>
<dbReference type="RefSeq" id="WP_041999364.1">
    <property type="nucleotide sequence ID" value="NZ_BOQI01000020.1"/>
</dbReference>
<dbReference type="GO" id="GO:0008976">
    <property type="term" value="F:polyphosphate kinase activity"/>
    <property type="evidence" value="ECO:0007669"/>
    <property type="project" value="InterPro"/>
</dbReference>
<comment type="similarity">
    <text evidence="1">Belongs to the polyphosphate kinase 2 (PPK2) family. Class I subfamily.</text>
</comment>
<dbReference type="Pfam" id="PF03976">
    <property type="entry name" value="PPK2"/>
    <property type="match status" value="1"/>
</dbReference>
<dbReference type="GeneID" id="69579646"/>
<keyword evidence="2" id="KW-0808">Transferase</keyword>
<evidence type="ECO:0000256" key="3">
    <source>
        <dbReference type="ARBA" id="ARBA00022777"/>
    </source>
</evidence>
<dbReference type="PANTHER" id="PTHR34383:SF3">
    <property type="entry name" value="POLYPHOSPHATE:AMP PHOSPHOTRANSFERASE"/>
    <property type="match status" value="1"/>
</dbReference>
<evidence type="ECO:0000256" key="2">
    <source>
        <dbReference type="ARBA" id="ARBA00022679"/>
    </source>
</evidence>
<dbReference type="PIRSF" id="PIRSF028756">
    <property type="entry name" value="PPK2_prd"/>
    <property type="match status" value="1"/>
</dbReference>
<keyword evidence="3" id="KW-0418">Kinase</keyword>
<dbReference type="InterPro" id="IPR016898">
    <property type="entry name" value="Polyphosphate_phosphotransfera"/>
</dbReference>
<organism evidence="4 5">
    <name type="scientific">Capnocytophaga canimorsus</name>
    <dbReference type="NCBI Taxonomy" id="28188"/>
    <lineage>
        <taxon>Bacteria</taxon>
        <taxon>Pseudomonadati</taxon>
        <taxon>Bacteroidota</taxon>
        <taxon>Flavobacteriia</taxon>
        <taxon>Flavobacteriales</taxon>
        <taxon>Flavobacteriaceae</taxon>
        <taxon>Capnocytophaga</taxon>
    </lineage>
</organism>
<evidence type="ECO:0000313" key="4">
    <source>
        <dbReference type="EMBL" id="CEN34185.1"/>
    </source>
</evidence>
<dbReference type="InterPro" id="IPR027417">
    <property type="entry name" value="P-loop_NTPase"/>
</dbReference>
<dbReference type="EMBL" id="CDOE01000047">
    <property type="protein sequence ID" value="CEN34185.1"/>
    <property type="molecule type" value="Genomic_DNA"/>
</dbReference>
<protein>
    <submittedName>
        <fullName evidence="4">Urf2</fullName>
    </submittedName>
</protein>
<dbReference type="SUPFAM" id="SSF52540">
    <property type="entry name" value="P-loop containing nucleoside triphosphate hydrolases"/>
    <property type="match status" value="1"/>
</dbReference>
<evidence type="ECO:0000313" key="5">
    <source>
        <dbReference type="Proteomes" id="UP000044026"/>
    </source>
</evidence>
<name>A0A0B7H4B1_9FLAO</name>
<dbReference type="InterPro" id="IPR022300">
    <property type="entry name" value="PPK2-rel_1"/>
</dbReference>
<dbReference type="NCBIfam" id="TIGR03709">
    <property type="entry name" value="PPK2_rel_1"/>
    <property type="match status" value="1"/>
</dbReference>
<dbReference type="GO" id="GO:0006797">
    <property type="term" value="P:polyphosphate metabolic process"/>
    <property type="evidence" value="ECO:0007669"/>
    <property type="project" value="InterPro"/>
</dbReference>
<sequence>MNDDLKKYRVTKNTKLKECPTNEITFLNSNTLEEELALVSQKIADFQNMMYAHGKYGVLICLQGMDTSGKDSMIREIFKGFNSRGIVTHSFKTPTTKELAHDYLWRHYMALPERGKFSIFNRTHYENVLVTRVHPQYILNEDIPRINEIEDIPHNFWKKRFNQINDFEKHITQNGIIIFKFLLHISKEEQRLRLLNRLEKPSKNWKFSKADMEERQYWEEYQFCYQEIIKHTSTKIAPWYIIPSDNKKAARLLVAKILWESLKKYKDIRYPELNQETKAQLQIYKTQLENEKP</sequence>